<dbReference type="Proteomes" id="UP001279734">
    <property type="component" value="Unassembled WGS sequence"/>
</dbReference>
<gene>
    <name evidence="1" type="ORF">Nepgr_011977</name>
</gene>
<keyword evidence="2" id="KW-1185">Reference proteome</keyword>
<sequence>MILLQRNKNFHLVLSHNLAPCLRACLIFDCSRSVKKISEDEEKNRWRTKKPLYYFVLKKNSGLHNKKVFRPMPRCNQFDRFLFSISWNTNSAPVLICGSTSTMSLMSLSSLGKCGGS</sequence>
<evidence type="ECO:0000313" key="2">
    <source>
        <dbReference type="Proteomes" id="UP001279734"/>
    </source>
</evidence>
<evidence type="ECO:0000313" key="1">
    <source>
        <dbReference type="EMBL" id="GMH10136.1"/>
    </source>
</evidence>
<protein>
    <submittedName>
        <fullName evidence="1">Uncharacterized protein</fullName>
    </submittedName>
</protein>
<dbReference type="EMBL" id="BSYO01000009">
    <property type="protein sequence ID" value="GMH10136.1"/>
    <property type="molecule type" value="Genomic_DNA"/>
</dbReference>
<organism evidence="1 2">
    <name type="scientific">Nepenthes gracilis</name>
    <name type="common">Slender pitcher plant</name>
    <dbReference type="NCBI Taxonomy" id="150966"/>
    <lineage>
        <taxon>Eukaryota</taxon>
        <taxon>Viridiplantae</taxon>
        <taxon>Streptophyta</taxon>
        <taxon>Embryophyta</taxon>
        <taxon>Tracheophyta</taxon>
        <taxon>Spermatophyta</taxon>
        <taxon>Magnoliopsida</taxon>
        <taxon>eudicotyledons</taxon>
        <taxon>Gunneridae</taxon>
        <taxon>Pentapetalae</taxon>
        <taxon>Caryophyllales</taxon>
        <taxon>Nepenthaceae</taxon>
        <taxon>Nepenthes</taxon>
    </lineage>
</organism>
<dbReference type="AlphaFoldDB" id="A0AAD3SGQ0"/>
<comment type="caution">
    <text evidence="1">The sequence shown here is derived from an EMBL/GenBank/DDBJ whole genome shotgun (WGS) entry which is preliminary data.</text>
</comment>
<reference evidence="1" key="1">
    <citation type="submission" date="2023-05" db="EMBL/GenBank/DDBJ databases">
        <title>Nepenthes gracilis genome sequencing.</title>
        <authorList>
            <person name="Fukushima K."/>
        </authorList>
    </citation>
    <scope>NUCLEOTIDE SEQUENCE</scope>
    <source>
        <strain evidence="1">SING2019-196</strain>
    </source>
</reference>
<proteinExistence type="predicted"/>
<name>A0AAD3SGQ0_NEPGR</name>
<accession>A0AAD3SGQ0</accession>